<keyword evidence="2" id="KW-0349">Heme</keyword>
<dbReference type="InterPro" id="IPR017972">
    <property type="entry name" value="Cyt_P450_CS"/>
</dbReference>
<dbReference type="Proteomes" id="UP001156641">
    <property type="component" value="Unassembled WGS sequence"/>
</dbReference>
<comment type="similarity">
    <text evidence="1 2">Belongs to the cytochrome P450 family.</text>
</comment>
<evidence type="ECO:0000256" key="1">
    <source>
        <dbReference type="ARBA" id="ARBA00010617"/>
    </source>
</evidence>
<keyword evidence="4" id="KW-1185">Reference proteome</keyword>
<proteinExistence type="inferred from homology"/>
<dbReference type="InterPro" id="IPR002397">
    <property type="entry name" value="Cyt_P450_B"/>
</dbReference>
<evidence type="ECO:0000313" key="4">
    <source>
        <dbReference type="Proteomes" id="UP001156641"/>
    </source>
</evidence>
<dbReference type="Gene3D" id="1.10.630.10">
    <property type="entry name" value="Cytochrome P450"/>
    <property type="match status" value="1"/>
</dbReference>
<dbReference type="SUPFAM" id="SSF48264">
    <property type="entry name" value="Cytochrome P450"/>
    <property type="match status" value="1"/>
</dbReference>
<dbReference type="InterPro" id="IPR001128">
    <property type="entry name" value="Cyt_P450"/>
</dbReference>
<dbReference type="PROSITE" id="PS00086">
    <property type="entry name" value="CYTOCHROME_P450"/>
    <property type="match status" value="1"/>
</dbReference>
<keyword evidence="2" id="KW-0479">Metal-binding</keyword>
<dbReference type="PRINTS" id="PR00359">
    <property type="entry name" value="BP450"/>
</dbReference>
<reference evidence="4" key="1">
    <citation type="journal article" date="2019" name="Int. J. Syst. Evol. Microbiol.">
        <title>The Global Catalogue of Microorganisms (GCM) 10K type strain sequencing project: providing services to taxonomists for standard genome sequencing and annotation.</title>
        <authorList>
            <consortium name="The Broad Institute Genomics Platform"/>
            <consortium name="The Broad Institute Genome Sequencing Center for Infectious Disease"/>
            <person name="Wu L."/>
            <person name="Ma J."/>
        </authorList>
    </citation>
    <scope>NUCLEOTIDE SEQUENCE [LARGE SCALE GENOMIC DNA]</scope>
    <source>
        <strain evidence="4">NBRC 112502</strain>
    </source>
</reference>
<keyword evidence="2" id="KW-0503">Monooxygenase</keyword>
<dbReference type="InterPro" id="IPR036396">
    <property type="entry name" value="Cyt_P450_sf"/>
</dbReference>
<keyword evidence="2" id="KW-0560">Oxidoreductase</keyword>
<dbReference type="EMBL" id="BSOS01000086">
    <property type="protein sequence ID" value="GLR68239.1"/>
    <property type="molecule type" value="Genomic_DNA"/>
</dbReference>
<dbReference type="PANTHER" id="PTHR46696">
    <property type="entry name" value="P450, PUTATIVE (EUROFUNG)-RELATED"/>
    <property type="match status" value="1"/>
</dbReference>
<dbReference type="Pfam" id="PF00067">
    <property type="entry name" value="p450"/>
    <property type="match status" value="1"/>
</dbReference>
<comment type="caution">
    <text evidence="3">The sequence shown here is derived from an EMBL/GenBank/DDBJ whole genome shotgun (WGS) entry which is preliminary data.</text>
</comment>
<sequence>MNAIPASTPDYDPFSPAVMNNPLPFYKELRRDHPVLYNPKYDAFFFSRFDDVMEMLSLVDNSLLQSEGPLPKPATILVHNTEAPPIPATDPFPMSQRLGMPVHGEVRRAHVRPMMPRGVAGLTEFVRDTANARLDQLLPQKRFNLIKDFAGIVSASVITRLMGMPIELASQVLDIVNSGTRTDPELGGFDSGAVAKQAIEFYLPYIEARFAAGADGSVPMVDGMIQYRFEGRALTPPQVAQQLVCAFIGGTETVPKITGHGLMELAAQPEQLVAVRADLATNGPKAVEEMIRFCAPAQWFMRTAQRPVTIAGQSIRPGQRLFMLLGSALRDEREFQAPDEFHWDRSIPRVLSFGHGMHFCIGVHLARMEIQVMVDTVLRRIPDFNINMFDMDAAVRHPSSFQWGWNDLVVEVP</sequence>
<accession>A0ABQ6A7Q7</accession>
<gene>
    <name evidence="3" type="ORF">GCM10010909_29200</name>
</gene>
<keyword evidence="2" id="KW-0408">Iron</keyword>
<dbReference type="RefSeq" id="WP_284259083.1">
    <property type="nucleotide sequence ID" value="NZ_BSOS01000086.1"/>
</dbReference>
<organism evidence="3 4">
    <name type="scientific">Acidocella aquatica</name>
    <dbReference type="NCBI Taxonomy" id="1922313"/>
    <lineage>
        <taxon>Bacteria</taxon>
        <taxon>Pseudomonadati</taxon>
        <taxon>Pseudomonadota</taxon>
        <taxon>Alphaproteobacteria</taxon>
        <taxon>Acetobacterales</taxon>
        <taxon>Acidocellaceae</taxon>
        <taxon>Acidocella</taxon>
    </lineage>
</organism>
<protein>
    <submittedName>
        <fullName evidence="3">Cytochrome P450</fullName>
    </submittedName>
</protein>
<evidence type="ECO:0000256" key="2">
    <source>
        <dbReference type="RuleBase" id="RU000461"/>
    </source>
</evidence>
<name>A0ABQ6A7Q7_9PROT</name>
<evidence type="ECO:0000313" key="3">
    <source>
        <dbReference type="EMBL" id="GLR68239.1"/>
    </source>
</evidence>
<dbReference type="PANTHER" id="PTHR46696:SF1">
    <property type="entry name" value="CYTOCHROME P450 YJIB-RELATED"/>
    <property type="match status" value="1"/>
</dbReference>